<reference evidence="4" key="1">
    <citation type="submission" date="2025-08" db="UniProtKB">
        <authorList>
            <consortium name="Ensembl"/>
        </authorList>
    </citation>
    <scope>IDENTIFICATION</scope>
</reference>
<name>A0A3Q3JWK6_MONAL</name>
<reference evidence="4" key="2">
    <citation type="submission" date="2025-09" db="UniProtKB">
        <authorList>
            <consortium name="Ensembl"/>
        </authorList>
    </citation>
    <scope>IDENTIFICATION</scope>
</reference>
<dbReference type="InterPro" id="IPR001304">
    <property type="entry name" value="C-type_lectin-like"/>
</dbReference>
<sequence>MLNLIPKVICTAALQSQTTGREVGKTTMEKVFLSIIVASGLCGVSSRTERRYHFVYDLYNMTEALSYCREKHTDLATIDNQDDVNVLNALADPSKMNYSEYSSRAWIGLYDDLNSWRWSLSDTGFYKHGETEFRNWLDEEPNNMGSGRCCTRMYSHGPWNDDKCENRFMAVCANITGSNVTFILINVSMTWMEAQSYCRAHYTDLASVRNMAENIKVVELIPQGGKVWIGLFRDSWKWTDGSNSSFRFWHLDTREPNNNAGKEGCVAADFNHSGHWEDWNCNVRRAFICYSEIVPVVKRVGKVKLMTKSSSLNLNDPAVMEDILMQLQQRLKDSGVNEGIRLSWRKQSDGKVFHKDEKKTKRGDTIPKKQEL</sequence>
<accession>A0A3Q3JWK6</accession>
<keyword evidence="1" id="KW-1015">Disulfide bond</keyword>
<dbReference type="PANTHER" id="PTHR45784">
    <property type="entry name" value="C-TYPE LECTIN DOMAIN FAMILY 20 MEMBER A-RELATED"/>
    <property type="match status" value="1"/>
</dbReference>
<feature type="domain" description="C-type lectin" evidence="3">
    <location>
        <begin position="52"/>
        <end position="173"/>
    </location>
</feature>
<dbReference type="PANTHER" id="PTHR45784:SF3">
    <property type="entry name" value="C-TYPE LECTIN DOMAIN FAMILY 4 MEMBER K-LIKE-RELATED"/>
    <property type="match status" value="1"/>
</dbReference>
<keyword evidence="5" id="KW-1185">Reference proteome</keyword>
<dbReference type="PROSITE" id="PS50041">
    <property type="entry name" value="C_TYPE_LECTIN_2"/>
    <property type="match status" value="2"/>
</dbReference>
<dbReference type="InterPro" id="IPR018378">
    <property type="entry name" value="C-type_lectin_CS"/>
</dbReference>
<proteinExistence type="predicted"/>
<organism evidence="4 5">
    <name type="scientific">Monopterus albus</name>
    <name type="common">Swamp eel</name>
    <dbReference type="NCBI Taxonomy" id="43700"/>
    <lineage>
        <taxon>Eukaryota</taxon>
        <taxon>Metazoa</taxon>
        <taxon>Chordata</taxon>
        <taxon>Craniata</taxon>
        <taxon>Vertebrata</taxon>
        <taxon>Euteleostomi</taxon>
        <taxon>Actinopterygii</taxon>
        <taxon>Neopterygii</taxon>
        <taxon>Teleostei</taxon>
        <taxon>Neoteleostei</taxon>
        <taxon>Acanthomorphata</taxon>
        <taxon>Anabantaria</taxon>
        <taxon>Synbranchiformes</taxon>
        <taxon>Synbranchidae</taxon>
        <taxon>Monopterus</taxon>
    </lineage>
</organism>
<dbReference type="Ensembl" id="ENSMALT00000025027.1">
    <property type="protein sequence ID" value="ENSMALP00000024564.1"/>
    <property type="gene ID" value="ENSMALG00000017113.1"/>
</dbReference>
<evidence type="ECO:0000256" key="2">
    <source>
        <dbReference type="SAM" id="MobiDB-lite"/>
    </source>
</evidence>
<feature type="region of interest" description="Disordered" evidence="2">
    <location>
        <begin position="351"/>
        <end position="372"/>
    </location>
</feature>
<dbReference type="CDD" id="cd03602">
    <property type="entry name" value="CLECT_1"/>
    <property type="match status" value="1"/>
</dbReference>
<protein>
    <recommendedName>
        <fullName evidence="3">C-type lectin domain-containing protein</fullName>
    </recommendedName>
</protein>
<evidence type="ECO:0000313" key="4">
    <source>
        <dbReference type="Ensembl" id="ENSMALP00000024564.1"/>
    </source>
</evidence>
<evidence type="ECO:0000313" key="5">
    <source>
        <dbReference type="Proteomes" id="UP000261600"/>
    </source>
</evidence>
<dbReference type="Pfam" id="PF00059">
    <property type="entry name" value="Lectin_C"/>
    <property type="match status" value="2"/>
</dbReference>
<feature type="domain" description="C-type lectin" evidence="3">
    <location>
        <begin position="177"/>
        <end position="290"/>
    </location>
</feature>
<dbReference type="InterPro" id="IPR016187">
    <property type="entry name" value="CTDL_fold"/>
</dbReference>
<evidence type="ECO:0000256" key="1">
    <source>
        <dbReference type="ARBA" id="ARBA00023157"/>
    </source>
</evidence>
<dbReference type="SMART" id="SM00034">
    <property type="entry name" value="CLECT"/>
    <property type="match status" value="2"/>
</dbReference>
<dbReference type="Gene3D" id="3.10.100.10">
    <property type="entry name" value="Mannose-Binding Protein A, subunit A"/>
    <property type="match status" value="2"/>
</dbReference>
<dbReference type="SUPFAM" id="SSF56436">
    <property type="entry name" value="C-type lectin-like"/>
    <property type="match status" value="2"/>
</dbReference>
<evidence type="ECO:0000259" key="3">
    <source>
        <dbReference type="PROSITE" id="PS50041"/>
    </source>
</evidence>
<dbReference type="AlphaFoldDB" id="A0A3Q3JWK6"/>
<dbReference type="InterPro" id="IPR016186">
    <property type="entry name" value="C-type_lectin-like/link_sf"/>
</dbReference>
<dbReference type="Proteomes" id="UP000261600">
    <property type="component" value="Unplaced"/>
</dbReference>
<dbReference type="PROSITE" id="PS00615">
    <property type="entry name" value="C_TYPE_LECTIN_1"/>
    <property type="match status" value="2"/>
</dbReference>